<name>A0ABD3N7S0_9STRA</name>
<proteinExistence type="predicted"/>
<gene>
    <name evidence="1" type="ORF">ACHAWO_001735</name>
</gene>
<comment type="caution">
    <text evidence="1">The sequence shown here is derived from an EMBL/GenBank/DDBJ whole genome shotgun (WGS) entry which is preliminary data.</text>
</comment>
<dbReference type="AlphaFoldDB" id="A0ABD3N7S0"/>
<evidence type="ECO:0000313" key="2">
    <source>
        <dbReference type="Proteomes" id="UP001530400"/>
    </source>
</evidence>
<accession>A0ABD3N7S0</accession>
<reference evidence="1 2" key="1">
    <citation type="submission" date="2024-10" db="EMBL/GenBank/DDBJ databases">
        <title>Updated reference genomes for cyclostephanoid diatoms.</title>
        <authorList>
            <person name="Roberts W.R."/>
            <person name="Alverson A.J."/>
        </authorList>
    </citation>
    <scope>NUCLEOTIDE SEQUENCE [LARGE SCALE GENOMIC DNA]</scope>
    <source>
        <strain evidence="1 2">AJA010-31</strain>
    </source>
</reference>
<evidence type="ECO:0000313" key="1">
    <source>
        <dbReference type="EMBL" id="KAL3771674.1"/>
    </source>
</evidence>
<dbReference type="EMBL" id="JALLPJ020001283">
    <property type="protein sequence ID" value="KAL3771674.1"/>
    <property type="molecule type" value="Genomic_DNA"/>
</dbReference>
<protein>
    <submittedName>
        <fullName evidence="1">Uncharacterized protein</fullName>
    </submittedName>
</protein>
<organism evidence="1 2">
    <name type="scientific">Cyclotella atomus</name>
    <dbReference type="NCBI Taxonomy" id="382360"/>
    <lineage>
        <taxon>Eukaryota</taxon>
        <taxon>Sar</taxon>
        <taxon>Stramenopiles</taxon>
        <taxon>Ochrophyta</taxon>
        <taxon>Bacillariophyta</taxon>
        <taxon>Coscinodiscophyceae</taxon>
        <taxon>Thalassiosirophycidae</taxon>
        <taxon>Stephanodiscales</taxon>
        <taxon>Stephanodiscaceae</taxon>
        <taxon>Cyclotella</taxon>
    </lineage>
</organism>
<sequence>MSRSWDWRHLHLTLPTKPKNVKNLAMQTGFQLRRFWIPDGALQAEHLLVCKDPGRTSQFNHTADELAKWMSRTTDPDLLFFLMQYIRGRGVIAFLDLPDLLPHLITLGQRSSMLLDGETSWRLRWPGTWHGFGVSTCQEQTP</sequence>
<dbReference type="Proteomes" id="UP001530400">
    <property type="component" value="Unassembled WGS sequence"/>
</dbReference>
<keyword evidence="2" id="KW-1185">Reference proteome</keyword>